<evidence type="ECO:0000313" key="3">
    <source>
        <dbReference type="Proteomes" id="UP000030988"/>
    </source>
</evidence>
<evidence type="ECO:0000259" key="1">
    <source>
        <dbReference type="Pfam" id="PF01182"/>
    </source>
</evidence>
<proteinExistence type="predicted"/>
<dbReference type="OrthoDB" id="9810967at2"/>
<name>A0A0B2C2J9_9SPHN</name>
<dbReference type="GO" id="GO:0005975">
    <property type="term" value="P:carbohydrate metabolic process"/>
    <property type="evidence" value="ECO:0007669"/>
    <property type="project" value="InterPro"/>
</dbReference>
<feature type="domain" description="Glucosamine/galactosamine-6-phosphate isomerase" evidence="1">
    <location>
        <begin position="101"/>
        <end position="195"/>
    </location>
</feature>
<evidence type="ECO:0000313" key="2">
    <source>
        <dbReference type="EMBL" id="KHL26487.1"/>
    </source>
</evidence>
<dbReference type="InterPro" id="IPR037171">
    <property type="entry name" value="NagB/RpiA_transferase-like"/>
</dbReference>
<dbReference type="Pfam" id="PF01182">
    <property type="entry name" value="Glucosamine_iso"/>
    <property type="match status" value="2"/>
</dbReference>
<dbReference type="PANTHER" id="PTHR11054:SF0">
    <property type="entry name" value="6-PHOSPHOGLUCONOLACTONASE"/>
    <property type="match status" value="1"/>
</dbReference>
<dbReference type="SUPFAM" id="SSF100950">
    <property type="entry name" value="NagB/RpiA/CoA transferase-like"/>
    <property type="match status" value="1"/>
</dbReference>
<dbReference type="Gene3D" id="3.40.50.1360">
    <property type="match status" value="1"/>
</dbReference>
<dbReference type="AlphaFoldDB" id="A0A0B2C2J9"/>
<feature type="domain" description="Glucosamine/galactosamine-6-phosphate isomerase" evidence="1">
    <location>
        <begin position="24"/>
        <end position="88"/>
    </location>
</feature>
<protein>
    <submittedName>
        <fullName evidence="2">6-phosphogluconolactonase</fullName>
    </submittedName>
</protein>
<organism evidence="2 3">
    <name type="scientific">Croceibacterium mercuriale</name>
    <dbReference type="NCBI Taxonomy" id="1572751"/>
    <lineage>
        <taxon>Bacteria</taxon>
        <taxon>Pseudomonadati</taxon>
        <taxon>Pseudomonadota</taxon>
        <taxon>Alphaproteobacteria</taxon>
        <taxon>Sphingomonadales</taxon>
        <taxon>Erythrobacteraceae</taxon>
        <taxon>Croceibacterium</taxon>
    </lineage>
</organism>
<gene>
    <name evidence="2" type="ORF">PK98_08735</name>
</gene>
<dbReference type="InterPro" id="IPR006148">
    <property type="entry name" value="Glc/Gal-6P_isomerase"/>
</dbReference>
<dbReference type="RefSeq" id="WP_039095812.1">
    <property type="nucleotide sequence ID" value="NZ_JTDN01000001.1"/>
</dbReference>
<dbReference type="PANTHER" id="PTHR11054">
    <property type="entry name" value="6-PHOSPHOGLUCONOLACTONASE"/>
    <property type="match status" value="1"/>
</dbReference>
<dbReference type="EMBL" id="JTDN01000001">
    <property type="protein sequence ID" value="KHL26487.1"/>
    <property type="molecule type" value="Genomic_DNA"/>
</dbReference>
<keyword evidence="3" id="KW-1185">Reference proteome</keyword>
<dbReference type="InterPro" id="IPR039104">
    <property type="entry name" value="6PGL"/>
</dbReference>
<sequence>MVEIIRNAHDDQVAGWLYHRLVAAERAGPADTRVPLCLPGGSTPRPVLEALAGAPLDWRRFAIWPGDDRCVPVDHPASNAGMIGTALGIVGAEVVPLTEDATPPRFALTWLGMGEDGHVASLFPETDPQPDDPQSIRRITPDPLPPHAPFDRITLTLPALLATGELLFVIRGEQKLALFEGAMAGEIDLPVTRLLRGAEAQGIPVTCFA</sequence>
<dbReference type="Proteomes" id="UP000030988">
    <property type="component" value="Unassembled WGS sequence"/>
</dbReference>
<dbReference type="STRING" id="1572751.PK98_08735"/>
<comment type="caution">
    <text evidence="2">The sequence shown here is derived from an EMBL/GenBank/DDBJ whole genome shotgun (WGS) entry which is preliminary data.</text>
</comment>
<accession>A0A0B2C2J9</accession>
<reference evidence="2 3" key="1">
    <citation type="submission" date="2014-11" db="EMBL/GenBank/DDBJ databases">
        <title>Draft genome sequence of Kirrobacter mercurialis.</title>
        <authorList>
            <person name="Coil D.A."/>
            <person name="Eisen J.A."/>
        </authorList>
    </citation>
    <scope>NUCLEOTIDE SEQUENCE [LARGE SCALE GENOMIC DNA]</scope>
    <source>
        <strain evidence="2 3">Coronado</strain>
    </source>
</reference>